<accession>A0ABN5IAW9</accession>
<keyword evidence="1" id="KW-0472">Membrane</keyword>
<name>A0ABN5IAW9_9ACTN</name>
<evidence type="ECO:0000313" key="4">
    <source>
        <dbReference type="Proteomes" id="UP000238413"/>
    </source>
</evidence>
<dbReference type="CDD" id="cd03392">
    <property type="entry name" value="PAP2_like_2"/>
    <property type="match status" value="1"/>
</dbReference>
<dbReference type="EMBL" id="CP026652">
    <property type="protein sequence ID" value="AVH60301.1"/>
    <property type="molecule type" value="Genomic_DNA"/>
</dbReference>
<keyword evidence="1" id="KW-0812">Transmembrane</keyword>
<dbReference type="RefSeq" id="WP_099503338.1">
    <property type="nucleotide sequence ID" value="NZ_CP026652.1"/>
</dbReference>
<protein>
    <submittedName>
        <fullName evidence="3">PAP2 family protein</fullName>
    </submittedName>
</protein>
<dbReference type="SUPFAM" id="SSF48317">
    <property type="entry name" value="Acid phosphatase/Vanadium-dependent haloperoxidase"/>
    <property type="match status" value="1"/>
</dbReference>
<dbReference type="Pfam" id="PF01569">
    <property type="entry name" value="PAP2"/>
    <property type="match status" value="1"/>
</dbReference>
<dbReference type="PANTHER" id="PTHR14969:SF13">
    <property type="entry name" value="AT30094P"/>
    <property type="match status" value="1"/>
</dbReference>
<gene>
    <name evidence="3" type="ORF">C4B68_35990</name>
</gene>
<organism evidence="3 4">
    <name type="scientific">Streptomyces dengpaensis</name>
    <dbReference type="NCBI Taxonomy" id="2049881"/>
    <lineage>
        <taxon>Bacteria</taxon>
        <taxon>Bacillati</taxon>
        <taxon>Actinomycetota</taxon>
        <taxon>Actinomycetes</taxon>
        <taxon>Kitasatosporales</taxon>
        <taxon>Streptomycetaceae</taxon>
        <taxon>Streptomyces</taxon>
    </lineage>
</organism>
<proteinExistence type="predicted"/>
<dbReference type="PANTHER" id="PTHR14969">
    <property type="entry name" value="SPHINGOSINE-1-PHOSPHATE PHOSPHOHYDROLASE"/>
    <property type="match status" value="1"/>
</dbReference>
<dbReference type="Gene3D" id="1.20.144.10">
    <property type="entry name" value="Phosphatidic acid phosphatase type 2/haloperoxidase"/>
    <property type="match status" value="1"/>
</dbReference>
<keyword evidence="4" id="KW-1185">Reference proteome</keyword>
<feature type="domain" description="Phosphatidic acid phosphatase type 2/haloperoxidase" evidence="2">
    <location>
        <begin position="101"/>
        <end position="215"/>
    </location>
</feature>
<dbReference type="Proteomes" id="UP000238413">
    <property type="component" value="Chromosome"/>
</dbReference>
<keyword evidence="1" id="KW-1133">Transmembrane helix</keyword>
<evidence type="ECO:0000313" key="3">
    <source>
        <dbReference type="EMBL" id="AVH60301.1"/>
    </source>
</evidence>
<feature type="transmembrane region" description="Helical" evidence="1">
    <location>
        <begin position="79"/>
        <end position="95"/>
    </location>
</feature>
<feature type="transmembrane region" description="Helical" evidence="1">
    <location>
        <begin position="173"/>
        <end position="194"/>
    </location>
</feature>
<evidence type="ECO:0000256" key="1">
    <source>
        <dbReference type="SAM" id="Phobius"/>
    </source>
</evidence>
<feature type="transmembrane region" description="Helical" evidence="1">
    <location>
        <begin position="200"/>
        <end position="218"/>
    </location>
</feature>
<dbReference type="InterPro" id="IPR036938">
    <property type="entry name" value="PAP2/HPO_sf"/>
</dbReference>
<feature type="transmembrane region" description="Helical" evidence="1">
    <location>
        <begin position="139"/>
        <end position="161"/>
    </location>
</feature>
<evidence type="ECO:0000259" key="2">
    <source>
        <dbReference type="SMART" id="SM00014"/>
    </source>
</evidence>
<reference evidence="3 4" key="1">
    <citation type="submission" date="2018-02" db="EMBL/GenBank/DDBJ databases">
        <title>Complete genome sequence of Streptomyces dengpaensis, the producer of angucyclines.</title>
        <authorList>
            <person name="Yumei L."/>
        </authorList>
    </citation>
    <scope>NUCLEOTIDE SEQUENCE [LARGE SCALE GENOMIC DNA]</scope>
    <source>
        <strain evidence="3 4">XZHG99</strain>
    </source>
</reference>
<dbReference type="SMART" id="SM00014">
    <property type="entry name" value="acidPPc"/>
    <property type="match status" value="1"/>
</dbReference>
<sequence length="237" mass="25460">MHSPPVDSPSQRPGPRTAALTAAALAVPALLLLLLVAFSWHPLLAVDGDIARTTHTWAVEEPGVTQASRILTDWVWDPWTMRVVCAVAVVWLVWIHSAWWLALWVAATCALGTLAQQGLKSAVGRERPVWPDPVDSADYEAFPSGHALTAMVVCGLLLWLLHLYGAGRALRRTASALAVVSAVGVGLTRVWLGVHWPSDVVGGWLIGALLVALAVASYERWIAPGTGRLDPRESTDP</sequence>
<dbReference type="InterPro" id="IPR000326">
    <property type="entry name" value="PAP2/HPO"/>
</dbReference>